<evidence type="ECO:0000313" key="4">
    <source>
        <dbReference type="EMBL" id="CAD7239633.1"/>
    </source>
</evidence>
<reference evidence="4" key="1">
    <citation type="submission" date="2020-11" db="EMBL/GenBank/DDBJ databases">
        <authorList>
            <person name="Tran Van P."/>
        </authorList>
    </citation>
    <scope>NUCLEOTIDE SEQUENCE</scope>
</reference>
<dbReference type="InterPro" id="IPR029065">
    <property type="entry name" value="Enolase_C-like"/>
</dbReference>
<proteinExistence type="inferred from homology"/>
<dbReference type="InterPro" id="IPR034593">
    <property type="entry name" value="DgoD-like"/>
</dbReference>
<comment type="similarity">
    <text evidence="1">Belongs to the mandelate racemase/muconate lactonizing enzyme family.</text>
</comment>
<dbReference type="Gene3D" id="3.30.390.10">
    <property type="entry name" value="Enolase-like, N-terminal domain"/>
    <property type="match status" value="1"/>
</dbReference>
<dbReference type="Pfam" id="PF13378">
    <property type="entry name" value="MR_MLE_C"/>
    <property type="match status" value="1"/>
</dbReference>
<dbReference type="SUPFAM" id="SSF51604">
    <property type="entry name" value="Enolase C-terminal domain-like"/>
    <property type="match status" value="1"/>
</dbReference>
<feature type="non-terminal residue" evidence="4">
    <location>
        <position position="130"/>
    </location>
</feature>
<gene>
    <name evidence="4" type="ORF">CTOB1V02_LOCUS17448</name>
</gene>
<feature type="domain" description="Enolase C-terminal" evidence="3">
    <location>
        <begin position="59"/>
        <end position="130"/>
    </location>
</feature>
<dbReference type="Gene3D" id="3.20.20.120">
    <property type="entry name" value="Enolase-like C-terminal domain"/>
    <property type="match status" value="1"/>
</dbReference>
<organism evidence="4">
    <name type="scientific">Cyprideis torosa</name>
    <dbReference type="NCBI Taxonomy" id="163714"/>
    <lineage>
        <taxon>Eukaryota</taxon>
        <taxon>Metazoa</taxon>
        <taxon>Ecdysozoa</taxon>
        <taxon>Arthropoda</taxon>
        <taxon>Crustacea</taxon>
        <taxon>Oligostraca</taxon>
        <taxon>Ostracoda</taxon>
        <taxon>Podocopa</taxon>
        <taxon>Podocopida</taxon>
        <taxon>Cytherocopina</taxon>
        <taxon>Cytheroidea</taxon>
        <taxon>Cytherideidae</taxon>
        <taxon>Cyprideis</taxon>
    </lineage>
</organism>
<dbReference type="OrthoDB" id="17395at2759"/>
<evidence type="ECO:0000256" key="2">
    <source>
        <dbReference type="ARBA" id="ARBA00022723"/>
    </source>
</evidence>
<name>A0A7R8WZD4_9CRUS</name>
<dbReference type="GO" id="GO:0046872">
    <property type="term" value="F:metal ion binding"/>
    <property type="evidence" value="ECO:0007669"/>
    <property type="project" value="UniProtKB-KW"/>
</dbReference>
<dbReference type="InterPro" id="IPR029017">
    <property type="entry name" value="Enolase-like_N"/>
</dbReference>
<dbReference type="PANTHER" id="PTHR48080:SF3">
    <property type="entry name" value="ENOLASE SUPERFAMILY MEMBER DDB_G0284701"/>
    <property type="match status" value="1"/>
</dbReference>
<protein>
    <recommendedName>
        <fullName evidence="3">Enolase C-terminal domain-containing protein</fullName>
    </recommendedName>
</protein>
<sequence length="130" mass="13630">MDINLPGHPAIKSPLDIACWDILGQVSGLPVWKLLGAETPAQVVLNSSISTGTPEEMIALITAASAAGYRTHSAKIGGTDTAADIARIEAIEVALPAGECITFDVNRAWTPAMALHVLNSVSSRSWVEQP</sequence>
<keyword evidence="2" id="KW-0479">Metal-binding</keyword>
<accession>A0A7R8WZD4</accession>
<evidence type="ECO:0000259" key="3">
    <source>
        <dbReference type="Pfam" id="PF13378"/>
    </source>
</evidence>
<dbReference type="InterPro" id="IPR036849">
    <property type="entry name" value="Enolase-like_C_sf"/>
</dbReference>
<dbReference type="EMBL" id="OB734499">
    <property type="protein sequence ID" value="CAD7239633.1"/>
    <property type="molecule type" value="Genomic_DNA"/>
</dbReference>
<evidence type="ECO:0000256" key="1">
    <source>
        <dbReference type="ARBA" id="ARBA00008031"/>
    </source>
</evidence>
<dbReference type="AlphaFoldDB" id="A0A7R8WZD4"/>
<dbReference type="PANTHER" id="PTHR48080">
    <property type="entry name" value="D-GALACTONATE DEHYDRATASE-RELATED"/>
    <property type="match status" value="1"/>
</dbReference>